<dbReference type="GO" id="GO:0003677">
    <property type="term" value="F:DNA binding"/>
    <property type="evidence" value="ECO:0007669"/>
    <property type="project" value="InterPro"/>
</dbReference>
<feature type="non-terminal residue" evidence="7">
    <location>
        <position position="775"/>
    </location>
</feature>
<dbReference type="Gene3D" id="4.10.240.10">
    <property type="entry name" value="Zn(2)-C6 fungal-type DNA-binding domain"/>
    <property type="match status" value="1"/>
</dbReference>
<dbReference type="CDD" id="cd12148">
    <property type="entry name" value="fungal_TF_MHR"/>
    <property type="match status" value="1"/>
</dbReference>
<protein>
    <recommendedName>
        <fullName evidence="6">Zn(2)-C6 fungal-type domain-containing protein</fullName>
    </recommendedName>
</protein>
<dbReference type="GO" id="GO:0008270">
    <property type="term" value="F:zinc ion binding"/>
    <property type="evidence" value="ECO:0007669"/>
    <property type="project" value="InterPro"/>
</dbReference>
<evidence type="ECO:0000259" key="6">
    <source>
        <dbReference type="PROSITE" id="PS50048"/>
    </source>
</evidence>
<gene>
    <name evidence="7" type="ORF">MDCFG202_LOCUS193534</name>
</gene>
<feature type="signal peptide" evidence="5">
    <location>
        <begin position="1"/>
        <end position="24"/>
    </location>
</feature>
<dbReference type="InterPro" id="IPR036864">
    <property type="entry name" value="Zn2-C6_fun-type_DNA-bd_sf"/>
</dbReference>
<dbReference type="PANTHER" id="PTHR31001:SF49">
    <property type="entry name" value="ZN(II)2CYS6 TRANSCRIPTION FACTOR (EUROFUNG)"/>
    <property type="match status" value="1"/>
</dbReference>
<evidence type="ECO:0000313" key="8">
    <source>
        <dbReference type="Proteomes" id="UP000746612"/>
    </source>
</evidence>
<evidence type="ECO:0000256" key="1">
    <source>
        <dbReference type="ARBA" id="ARBA00004123"/>
    </source>
</evidence>
<comment type="caution">
    <text evidence="7">The sequence shown here is derived from an EMBL/GenBank/DDBJ whole genome shotgun (WGS) entry which is preliminary data.</text>
</comment>
<dbReference type="EMBL" id="CAJPIJ010000114">
    <property type="protein sequence ID" value="CAG1979667.1"/>
    <property type="molecule type" value="Genomic_DNA"/>
</dbReference>
<evidence type="ECO:0000256" key="4">
    <source>
        <dbReference type="SAM" id="MobiDB-lite"/>
    </source>
</evidence>
<comment type="subcellular location">
    <subcellularLocation>
        <location evidence="1">Nucleus</location>
    </subcellularLocation>
</comment>
<feature type="compositionally biased region" description="Acidic residues" evidence="4">
    <location>
        <begin position="447"/>
        <end position="456"/>
    </location>
</feature>
<dbReference type="CDD" id="cd00067">
    <property type="entry name" value="GAL4"/>
    <property type="match status" value="1"/>
</dbReference>
<dbReference type="GO" id="GO:0005634">
    <property type="term" value="C:nucleus"/>
    <property type="evidence" value="ECO:0007669"/>
    <property type="project" value="UniProtKB-SubCell"/>
</dbReference>
<dbReference type="Pfam" id="PF00172">
    <property type="entry name" value="Zn_clus"/>
    <property type="match status" value="1"/>
</dbReference>
<dbReference type="Pfam" id="PF04082">
    <property type="entry name" value="Fungal_trans"/>
    <property type="match status" value="1"/>
</dbReference>
<dbReference type="PROSITE" id="PS50048">
    <property type="entry name" value="ZN2_CY6_FUNGAL_2"/>
    <property type="match status" value="1"/>
</dbReference>
<dbReference type="PANTHER" id="PTHR31001">
    <property type="entry name" value="UNCHARACTERIZED TRANSCRIPTIONAL REGULATORY PROTEIN"/>
    <property type="match status" value="1"/>
</dbReference>
<dbReference type="InterPro" id="IPR001138">
    <property type="entry name" value="Zn2Cys6_DnaBD"/>
</dbReference>
<name>A0A9N8NJF9_GIBZA</name>
<evidence type="ECO:0000256" key="2">
    <source>
        <dbReference type="ARBA" id="ARBA00022723"/>
    </source>
</evidence>
<reference evidence="7" key="1">
    <citation type="submission" date="2021-03" db="EMBL/GenBank/DDBJ databases">
        <authorList>
            <person name="Alouane T."/>
            <person name="Langin T."/>
            <person name="Bonhomme L."/>
        </authorList>
    </citation>
    <scope>NUCLEOTIDE SEQUENCE</scope>
    <source>
        <strain evidence="7">MDC_Fg202</strain>
    </source>
</reference>
<keyword evidence="5" id="KW-0732">Signal</keyword>
<sequence>TIHSLNLWFLLHLIFSGHINDALGYLSTELDKTEVRKLSLLPPSTIGSFNRVQASDSTIRIVAASIGQRTMPGPNMKHLTGVFRATGTHKAARNRKPVSCTICQKRKSKCDREKPSCSACQKRGDPNACFYSDTSVSGGRQEMQLKVAKLEEMVMRLAAESEASSALPSALPSASTESSMSGLSPQRIEEGSDAAYHGETSWEAVFKGIHDIQNVLHTQDESDGGESEILPPSPDIVIGGISSITITDIRNSLPSRHDADALVRMYFKSKFIAIPFIHERHFRRRYELMWSGSHGPNFLWLSIMFSVLGLGAMISKAQTPCPGYVEEPKFYIQRSAQCLVTGEYLKAKPYSVEALMMYAHSRNVTKKDSDATIWSLYSLAVRLAQRRGYHLDAARVSSAITQFEAEMRRRTWFMVQTSDLLFSFQLGMPPMVYQEVCDAGHPRNLSDDDFDEDTEVPESRPPTEPTPMLAWQTKSHLCRLLRRALRHVLRVESPPYEETMALQAELESYHNTVPECFRVRPIASTPLDVPGYTIMHRLIIEISYLKTICVLHRPYLRSEMSQERYRASRELCRATAVRVVELHLEFEHEIRDGGRMHEDRFLLSSLTLHDFLVAAMILCLDLLGSTDITPQIHLQHVRILERAHEVWEERGLHSKDARYGSRVIRATLNRVAVPLSAMSSSEAQSLVNTAYPYTETTVCGAITDFTMPDMNFSGDYEEFLPLNTIFGPTEGFDWAADAGILNITLATGQLSYDCRLYICCRRDWSKKGSHHHKGK</sequence>
<dbReference type="GO" id="GO:0006351">
    <property type="term" value="P:DNA-templated transcription"/>
    <property type="evidence" value="ECO:0007669"/>
    <property type="project" value="InterPro"/>
</dbReference>
<feature type="compositionally biased region" description="Low complexity" evidence="4">
    <location>
        <begin position="164"/>
        <end position="179"/>
    </location>
</feature>
<feature type="chain" id="PRO_5040407295" description="Zn(2)-C6 fungal-type domain-containing protein" evidence="5">
    <location>
        <begin position="25"/>
        <end position="775"/>
    </location>
</feature>
<dbReference type="Proteomes" id="UP000746612">
    <property type="component" value="Unassembled WGS sequence"/>
</dbReference>
<organism evidence="7 8">
    <name type="scientific">Gibberella zeae</name>
    <name type="common">Wheat head blight fungus</name>
    <name type="synonym">Fusarium graminearum</name>
    <dbReference type="NCBI Taxonomy" id="5518"/>
    <lineage>
        <taxon>Eukaryota</taxon>
        <taxon>Fungi</taxon>
        <taxon>Dikarya</taxon>
        <taxon>Ascomycota</taxon>
        <taxon>Pezizomycotina</taxon>
        <taxon>Sordariomycetes</taxon>
        <taxon>Hypocreomycetidae</taxon>
        <taxon>Hypocreales</taxon>
        <taxon>Nectriaceae</taxon>
        <taxon>Fusarium</taxon>
    </lineage>
</organism>
<dbReference type="InterPro" id="IPR007219">
    <property type="entry name" value="XnlR_reg_dom"/>
</dbReference>
<evidence type="ECO:0000256" key="5">
    <source>
        <dbReference type="SAM" id="SignalP"/>
    </source>
</evidence>
<dbReference type="SMART" id="SM00906">
    <property type="entry name" value="Fungal_trans"/>
    <property type="match status" value="1"/>
</dbReference>
<feature type="region of interest" description="Disordered" evidence="4">
    <location>
        <begin position="444"/>
        <end position="468"/>
    </location>
</feature>
<feature type="domain" description="Zn(2)-C6 fungal-type" evidence="6">
    <location>
        <begin position="99"/>
        <end position="131"/>
    </location>
</feature>
<dbReference type="AlphaFoldDB" id="A0A9N8NJF9"/>
<evidence type="ECO:0000256" key="3">
    <source>
        <dbReference type="ARBA" id="ARBA00023242"/>
    </source>
</evidence>
<dbReference type="GO" id="GO:0000981">
    <property type="term" value="F:DNA-binding transcription factor activity, RNA polymerase II-specific"/>
    <property type="evidence" value="ECO:0007669"/>
    <property type="project" value="InterPro"/>
</dbReference>
<dbReference type="SMART" id="SM00066">
    <property type="entry name" value="GAL4"/>
    <property type="match status" value="1"/>
</dbReference>
<dbReference type="InterPro" id="IPR050613">
    <property type="entry name" value="Sec_Metabolite_Reg"/>
</dbReference>
<keyword evidence="2" id="KW-0479">Metal-binding</keyword>
<keyword evidence="3" id="KW-0539">Nucleus</keyword>
<evidence type="ECO:0000313" key="7">
    <source>
        <dbReference type="EMBL" id="CAG1979667.1"/>
    </source>
</evidence>
<feature type="region of interest" description="Disordered" evidence="4">
    <location>
        <begin position="164"/>
        <end position="192"/>
    </location>
</feature>
<accession>A0A9N8NJF9</accession>
<feature type="non-terminal residue" evidence="7">
    <location>
        <position position="1"/>
    </location>
</feature>
<proteinExistence type="predicted"/>
<dbReference type="SUPFAM" id="SSF57701">
    <property type="entry name" value="Zn2/Cys6 DNA-binding domain"/>
    <property type="match status" value="1"/>
</dbReference>